<keyword evidence="2" id="KW-1185">Reference proteome</keyword>
<dbReference type="Proteomes" id="UP000724584">
    <property type="component" value="Unassembled WGS sequence"/>
</dbReference>
<sequence length="477" mass="50798">MKNVAAKSAVLVGLYAAGSVAHVQTECSRVLVPTYPDPIVASGWQAQLVAVNLTKPRSIAFDDAGGLLVVESGKGISWHKFIDNGGTCLALDDAHMVLEMPELNHGIALSEDGNTLFASDDTSVWTWIYDSLAGKVMSEGDTVVTDMYNKDLATRTLLMSKKQPGTLLVSQGGPETNVAGHQRYGLQIRAFEFTTLARDFPLYSFLKEGVVLGRGLRDSVGVGEHPVTGGIYAVENSAVGAKRNGKDVHENNPGEELNFLGYLNGTATATANQTAHFGFPDCVAVWQADEIPDNDGLAIGTQFAMQENATFRDETCAENYVPPRLTFPAHYAPTDIKFSSDGGTAYIAFHGGSDRSSTPRGYRLSSIAFNSTTGEPVVAADSNDALTDVLTNWDLSGCPDNCFTPTGLAFDGQNRLWMTSESTGELYVLQRTGERGEGRFVLPVQGEENGAGGLGGRDAVVLGWSVAVGLGVWLAVV</sequence>
<reference evidence="1 2" key="1">
    <citation type="journal article" date="2021" name="Nat. Commun.">
        <title>Genetic determinants of endophytism in the Arabidopsis root mycobiome.</title>
        <authorList>
            <person name="Mesny F."/>
            <person name="Miyauchi S."/>
            <person name="Thiergart T."/>
            <person name="Pickel B."/>
            <person name="Atanasova L."/>
            <person name="Karlsson M."/>
            <person name="Huettel B."/>
            <person name="Barry K.W."/>
            <person name="Haridas S."/>
            <person name="Chen C."/>
            <person name="Bauer D."/>
            <person name="Andreopoulos W."/>
            <person name="Pangilinan J."/>
            <person name="LaButti K."/>
            <person name="Riley R."/>
            <person name="Lipzen A."/>
            <person name="Clum A."/>
            <person name="Drula E."/>
            <person name="Henrissat B."/>
            <person name="Kohler A."/>
            <person name="Grigoriev I.V."/>
            <person name="Martin F.M."/>
            <person name="Hacquard S."/>
        </authorList>
    </citation>
    <scope>NUCLEOTIDE SEQUENCE [LARGE SCALE GENOMIC DNA]</scope>
    <source>
        <strain evidence="1 2">MPI-SDFR-AT-0079</strain>
    </source>
</reference>
<evidence type="ECO:0000313" key="2">
    <source>
        <dbReference type="Proteomes" id="UP000724584"/>
    </source>
</evidence>
<name>A0ACB7PIK5_9PEZI</name>
<evidence type="ECO:0000313" key="1">
    <source>
        <dbReference type="EMBL" id="KAH6640221.1"/>
    </source>
</evidence>
<dbReference type="EMBL" id="JAGIZQ010000002">
    <property type="protein sequence ID" value="KAH6640221.1"/>
    <property type="molecule type" value="Genomic_DNA"/>
</dbReference>
<protein>
    <submittedName>
        <fullName evidence="1">Uncharacterized protein</fullName>
    </submittedName>
</protein>
<gene>
    <name evidence="1" type="ORF">F5144DRAFT_482764</name>
</gene>
<comment type="caution">
    <text evidence="1">The sequence shown here is derived from an EMBL/GenBank/DDBJ whole genome shotgun (WGS) entry which is preliminary data.</text>
</comment>
<proteinExistence type="predicted"/>
<accession>A0ACB7PIK5</accession>
<organism evidence="1 2">
    <name type="scientific">Chaetomium tenue</name>
    <dbReference type="NCBI Taxonomy" id="1854479"/>
    <lineage>
        <taxon>Eukaryota</taxon>
        <taxon>Fungi</taxon>
        <taxon>Dikarya</taxon>
        <taxon>Ascomycota</taxon>
        <taxon>Pezizomycotina</taxon>
        <taxon>Sordariomycetes</taxon>
        <taxon>Sordariomycetidae</taxon>
        <taxon>Sordariales</taxon>
        <taxon>Chaetomiaceae</taxon>
        <taxon>Chaetomium</taxon>
    </lineage>
</organism>